<comment type="caution">
    <text evidence="2">The sequence shown here is derived from an EMBL/GenBank/DDBJ whole genome shotgun (WGS) entry which is preliminary data.</text>
</comment>
<proteinExistence type="predicted"/>
<feature type="chain" id="PRO_5040976949" evidence="1">
    <location>
        <begin position="29"/>
        <end position="536"/>
    </location>
</feature>
<keyword evidence="1" id="KW-0732">Signal</keyword>
<evidence type="ECO:0000256" key="1">
    <source>
        <dbReference type="SAM" id="SignalP"/>
    </source>
</evidence>
<name>A0A9X2C1C7_9BURK</name>
<organism evidence="2 3">
    <name type="scientific">Scleromatobacter humisilvae</name>
    <dbReference type="NCBI Taxonomy" id="2897159"/>
    <lineage>
        <taxon>Bacteria</taxon>
        <taxon>Pseudomonadati</taxon>
        <taxon>Pseudomonadota</taxon>
        <taxon>Betaproteobacteria</taxon>
        <taxon>Burkholderiales</taxon>
        <taxon>Sphaerotilaceae</taxon>
        <taxon>Scleromatobacter</taxon>
    </lineage>
</organism>
<evidence type="ECO:0000313" key="3">
    <source>
        <dbReference type="Proteomes" id="UP001139353"/>
    </source>
</evidence>
<evidence type="ECO:0000313" key="2">
    <source>
        <dbReference type="EMBL" id="MCK9688142.1"/>
    </source>
</evidence>
<gene>
    <name evidence="2" type="ORF">LPC04_20750</name>
</gene>
<dbReference type="EMBL" id="JAJLJH010000007">
    <property type="protein sequence ID" value="MCK9688142.1"/>
    <property type="molecule type" value="Genomic_DNA"/>
</dbReference>
<accession>A0A9X2C1C7</accession>
<dbReference type="AlphaFoldDB" id="A0A9X2C1C7"/>
<sequence>MRSVSPHLPRATPIVAAALLAIAGSAFASSHREAPFISTSPKVDASDFYMFNSYETGRSGFVTLVANYQPMQDGFDGPNYHAMDANALYEIHIDNVGDAKEHLTFQFRFQNNFTALNQTVGGTAVDQAPLQNGAVSVPHDPHLQVNETYTLTMVTGDRRTGTVAAIKNADTNATTFDKPVDNIGEKTIADYAAYAAAHVYNIAIPGCATNGKVFVGARQDPFAVNLGVIFDMVDAPVAVLTNAADYNATPRGSLYYKNVTALELEIPATCLGATTAAPVIGGWTTASLRQTRVLDPNPKAGYQTTDRNGGAWTQVSRLGMPLVNELIVGLKDKDAWNSSKPSGDAYFLNYVTNPSYPKLLESYLGAPGISPTNIPRNDLVTTFLTGIQGVNQLATVTPSEMLRLNTAIAAVPFASQNRLGIVGNILAGGSDNAGYPNGRRPKDDVVDITLVAAMGGLCVANGTGDTYHFGSACNPSAVPLGSTVFNLNDTVDQAAQPFLPGFPYLNTPIPGTGARAEAIPAPTAAAAAARHGDGSK</sequence>
<dbReference type="Pfam" id="PF14224">
    <property type="entry name" value="DUF4331"/>
    <property type="match status" value="1"/>
</dbReference>
<keyword evidence="3" id="KW-1185">Reference proteome</keyword>
<dbReference type="InterPro" id="IPR025566">
    <property type="entry name" value="DUF4331"/>
</dbReference>
<feature type="signal peptide" evidence="1">
    <location>
        <begin position="1"/>
        <end position="28"/>
    </location>
</feature>
<dbReference type="RefSeq" id="WP_275684186.1">
    <property type="nucleotide sequence ID" value="NZ_JAJLJH010000007.1"/>
</dbReference>
<reference evidence="2" key="1">
    <citation type="submission" date="2021-11" db="EMBL/GenBank/DDBJ databases">
        <title>BS-T2-15 a new species belonging to the Comamonadaceae family isolated from the soil of a French oak forest.</title>
        <authorList>
            <person name="Mieszkin S."/>
            <person name="Alain K."/>
        </authorList>
    </citation>
    <scope>NUCLEOTIDE SEQUENCE</scope>
    <source>
        <strain evidence="2">BS-T2-15</strain>
    </source>
</reference>
<protein>
    <submittedName>
        <fullName evidence="2">DUF4331 domain-containing protein</fullName>
    </submittedName>
</protein>
<dbReference type="Proteomes" id="UP001139353">
    <property type="component" value="Unassembled WGS sequence"/>
</dbReference>